<evidence type="ECO:0000313" key="1">
    <source>
        <dbReference type="EMBL" id="XCC96615.1"/>
    </source>
</evidence>
<accession>A0AAU8ANM2</accession>
<organism evidence="1">
    <name type="scientific">Alloyangia sp. H15</name>
    <dbReference type="NCBI Taxonomy" id="3029062"/>
    <lineage>
        <taxon>Bacteria</taxon>
        <taxon>Pseudomonadati</taxon>
        <taxon>Pseudomonadota</taxon>
        <taxon>Alphaproteobacteria</taxon>
        <taxon>Rhodobacterales</taxon>
        <taxon>Roseobacteraceae</taxon>
        <taxon>Alloyangia</taxon>
    </lineage>
</organism>
<dbReference type="RefSeq" id="WP_353475512.1">
    <property type="nucleotide sequence ID" value="NZ_CP123385.1"/>
</dbReference>
<proteinExistence type="predicted"/>
<protein>
    <submittedName>
        <fullName evidence="1">Uncharacterized protein</fullName>
    </submittedName>
</protein>
<dbReference type="EMBL" id="CP123385">
    <property type="protein sequence ID" value="XCC96615.1"/>
    <property type="molecule type" value="Genomic_DNA"/>
</dbReference>
<name>A0AAU8ANM2_9RHOB</name>
<dbReference type="AlphaFoldDB" id="A0AAU8ANM2"/>
<sequence length="255" mass="27900">MSVNVYAWPPVSLHGWMWTLLDPIEQSRSLITGADYLSAAQRRRRIAKLDVAALGKNRMGAGYVESLIELLKGGQHCVRLYSCRINPRGGLASNLLQLTRLEWETEGAELDWAAGGAEMLWDTGTRLTCTTGTDAAGWPIITVTGVPANALVAKPSEFVTLFADDGDAVGMTYRVLAPAYSNAAGVAVVRLHDAPSPMTDVRVNLQSRDTGVFRPVSIPQSMQPGIADWTYSWEFREVFEDEVGDGGFVEVNPWR</sequence>
<gene>
    <name evidence="1" type="ORF">PVT71_18270</name>
</gene>
<reference evidence="1" key="1">
    <citation type="submission" date="2023-02" db="EMBL/GenBank/DDBJ databases">
        <title>Description and genomic characterization of Salipiger bruguierae sp. nov., isolated from the sediment of mangrove plant Bruguiera sexangula.</title>
        <authorList>
            <person name="Long M."/>
        </authorList>
    </citation>
    <scope>NUCLEOTIDE SEQUENCE</scope>
    <source>
        <strain evidence="1">H15</strain>
    </source>
</reference>